<feature type="region of interest" description="Disordered" evidence="4">
    <location>
        <begin position="851"/>
        <end position="875"/>
    </location>
</feature>
<feature type="compositionally biased region" description="Low complexity" evidence="4">
    <location>
        <begin position="751"/>
        <end position="775"/>
    </location>
</feature>
<protein>
    <submittedName>
        <fullName evidence="5">Small-subunit processome</fullName>
    </submittedName>
</protein>
<feature type="region of interest" description="Disordered" evidence="4">
    <location>
        <begin position="1"/>
        <end position="225"/>
    </location>
</feature>
<evidence type="ECO:0000256" key="3">
    <source>
        <dbReference type="ARBA" id="ARBA00023242"/>
    </source>
</evidence>
<evidence type="ECO:0000256" key="4">
    <source>
        <dbReference type="SAM" id="MobiDB-lite"/>
    </source>
</evidence>
<evidence type="ECO:0000256" key="1">
    <source>
        <dbReference type="ARBA" id="ARBA00004604"/>
    </source>
</evidence>
<reference evidence="5" key="2">
    <citation type="submission" date="2023-02" db="EMBL/GenBank/DDBJ databases">
        <authorList>
            <consortium name="DOE Joint Genome Institute"/>
            <person name="Mondo S.J."/>
            <person name="Chang Y."/>
            <person name="Wang Y."/>
            <person name="Ahrendt S."/>
            <person name="Andreopoulos W."/>
            <person name="Barry K."/>
            <person name="Beard J."/>
            <person name="Benny G.L."/>
            <person name="Blankenship S."/>
            <person name="Bonito G."/>
            <person name="Cuomo C."/>
            <person name="Desiro A."/>
            <person name="Gervers K.A."/>
            <person name="Hundley H."/>
            <person name="Kuo A."/>
            <person name="LaButti K."/>
            <person name="Lang B.F."/>
            <person name="Lipzen A."/>
            <person name="O'Donnell K."/>
            <person name="Pangilinan J."/>
            <person name="Reynolds N."/>
            <person name="Sandor L."/>
            <person name="Smith M.W."/>
            <person name="Tsang A."/>
            <person name="Grigoriev I.V."/>
            <person name="Stajich J.E."/>
            <person name="Spatafora J.W."/>
        </authorList>
    </citation>
    <scope>NUCLEOTIDE SEQUENCE</scope>
    <source>
        <strain evidence="5">RSA 2281</strain>
    </source>
</reference>
<keyword evidence="2" id="KW-0597">Phosphoprotein</keyword>
<dbReference type="PANTHER" id="PTHR14150">
    <property type="entry name" value="U3 SMALL NUCLEOLAR RNA-ASSOCIATED PROTEIN 14"/>
    <property type="match status" value="1"/>
</dbReference>
<reference evidence="5" key="1">
    <citation type="journal article" date="2022" name="IScience">
        <title>Evolution of zygomycete secretomes and the origins of terrestrial fungal ecologies.</title>
        <authorList>
            <person name="Chang Y."/>
            <person name="Wang Y."/>
            <person name="Mondo S."/>
            <person name="Ahrendt S."/>
            <person name="Andreopoulos W."/>
            <person name="Barry K."/>
            <person name="Beard J."/>
            <person name="Benny G.L."/>
            <person name="Blankenship S."/>
            <person name="Bonito G."/>
            <person name="Cuomo C."/>
            <person name="Desiro A."/>
            <person name="Gervers K.A."/>
            <person name="Hundley H."/>
            <person name="Kuo A."/>
            <person name="LaButti K."/>
            <person name="Lang B.F."/>
            <person name="Lipzen A."/>
            <person name="O'Donnell K."/>
            <person name="Pangilinan J."/>
            <person name="Reynolds N."/>
            <person name="Sandor L."/>
            <person name="Smith M.E."/>
            <person name="Tsang A."/>
            <person name="Grigoriev I.V."/>
            <person name="Stajich J.E."/>
            <person name="Spatafora J.W."/>
        </authorList>
    </citation>
    <scope>NUCLEOTIDE SEQUENCE</scope>
    <source>
        <strain evidence="5">RSA 2281</strain>
    </source>
</reference>
<feature type="compositionally biased region" description="Basic residues" evidence="4">
    <location>
        <begin position="865"/>
        <end position="875"/>
    </location>
</feature>
<feature type="compositionally biased region" description="Acidic residues" evidence="4">
    <location>
        <begin position="166"/>
        <end position="193"/>
    </location>
</feature>
<feature type="region of interest" description="Disordered" evidence="4">
    <location>
        <begin position="508"/>
        <end position="558"/>
    </location>
</feature>
<feature type="compositionally biased region" description="Acidic residues" evidence="4">
    <location>
        <begin position="64"/>
        <end position="83"/>
    </location>
</feature>
<comment type="caution">
    <text evidence="5">The sequence shown here is derived from an EMBL/GenBank/DDBJ whole genome shotgun (WGS) entry which is preliminary data.</text>
</comment>
<dbReference type="GO" id="GO:0032040">
    <property type="term" value="C:small-subunit processome"/>
    <property type="evidence" value="ECO:0007669"/>
    <property type="project" value="InterPro"/>
</dbReference>
<evidence type="ECO:0000313" key="6">
    <source>
        <dbReference type="Proteomes" id="UP001209540"/>
    </source>
</evidence>
<feature type="region of interest" description="Disordered" evidence="4">
    <location>
        <begin position="469"/>
        <end position="493"/>
    </location>
</feature>
<dbReference type="InterPro" id="IPR006709">
    <property type="entry name" value="SSU_processome_Utp14"/>
</dbReference>
<organism evidence="5 6">
    <name type="scientific">Phascolomyces articulosus</name>
    <dbReference type="NCBI Taxonomy" id="60185"/>
    <lineage>
        <taxon>Eukaryota</taxon>
        <taxon>Fungi</taxon>
        <taxon>Fungi incertae sedis</taxon>
        <taxon>Mucoromycota</taxon>
        <taxon>Mucoromycotina</taxon>
        <taxon>Mucoromycetes</taxon>
        <taxon>Mucorales</taxon>
        <taxon>Lichtheimiaceae</taxon>
        <taxon>Phascolomyces</taxon>
    </lineage>
</organism>
<feature type="compositionally biased region" description="Polar residues" evidence="4">
    <location>
        <begin position="599"/>
        <end position="611"/>
    </location>
</feature>
<dbReference type="Proteomes" id="UP001209540">
    <property type="component" value="Unassembled WGS sequence"/>
</dbReference>
<feature type="compositionally biased region" description="Acidic residues" evidence="4">
    <location>
        <begin position="517"/>
        <end position="531"/>
    </location>
</feature>
<dbReference type="AlphaFoldDB" id="A0AAD5PDP3"/>
<feature type="compositionally biased region" description="Basic and acidic residues" evidence="4">
    <location>
        <begin position="194"/>
        <end position="225"/>
    </location>
</feature>
<keyword evidence="6" id="KW-1185">Reference proteome</keyword>
<gene>
    <name evidence="5" type="ORF">BDA99DRAFT_482834</name>
</gene>
<dbReference type="PANTHER" id="PTHR14150:SF12">
    <property type="entry name" value="U3 SMALL NUCLEOLAR RNA-ASSOCIATED PROTEIN 14 HOMOLOG A"/>
    <property type="match status" value="1"/>
</dbReference>
<feature type="compositionally biased region" description="Acidic residues" evidence="4">
    <location>
        <begin position="117"/>
        <end position="138"/>
    </location>
</feature>
<comment type="subcellular location">
    <subcellularLocation>
        <location evidence="1">Nucleus</location>
        <location evidence="1">Nucleolus</location>
    </subcellularLocation>
</comment>
<dbReference type="EMBL" id="JAIXMP010000015">
    <property type="protein sequence ID" value="KAI9261578.1"/>
    <property type="molecule type" value="Genomic_DNA"/>
</dbReference>
<evidence type="ECO:0000313" key="5">
    <source>
        <dbReference type="EMBL" id="KAI9261578.1"/>
    </source>
</evidence>
<dbReference type="Pfam" id="PF04615">
    <property type="entry name" value="Utp14"/>
    <property type="match status" value="1"/>
</dbReference>
<dbReference type="GO" id="GO:0006364">
    <property type="term" value="P:rRNA processing"/>
    <property type="evidence" value="ECO:0007669"/>
    <property type="project" value="InterPro"/>
</dbReference>
<keyword evidence="3" id="KW-0539">Nucleus</keyword>
<feature type="compositionally biased region" description="Basic and acidic residues" evidence="4">
    <location>
        <begin position="84"/>
        <end position="102"/>
    </location>
</feature>
<sequence length="963" mass="109338">MPPQRKGKKGNNNLPQKPKNNKNRKGKSVNDVFEADDDERSLKRKGHDLDEVDDYEYNAQDGVASEDDEEIDSDDAFNDSDEERFEHFKFSGSNKDKKSKKEEEEDNDEFSEKEINMDESDDGEEQQEDDDEEEEGEGYMDLSTMLEDDDNDTLHKDTVKALMQQQEDDDSDDEAIMSLDEEEEEESDNEDAIDDVKFIESLETKKRKRDETELAKKRQRQQERTEVYDENEFNLIARSSTKENKKLDMNDLMDTMENEGSFTTLRKSLLELDGKGKNVVKSALEAPVAKRLQDRADRQAAYKETTKEVSRWEATVNQNRQAEHLHFPLQNSSSSEGAGGRKKNITSATLASQFSAQTSMEQQIEQALSAAGMKDEELEEFEALQLNKLSVEEVQERRQELQMMRELMFRSEIKAKRLKKIKSKSYRKLQRKEKARQELQAAGIGHEVDHDMTADEQMKAAMSRAEERMTLKHKNTSQWAKRALARGQQDEGTREAILEQLRRGEELKKKVQGIHSDDEDDSGSDGSDTEDRDTIANDIRQLQNEMEEETQDTQQPKKGLLGMKFMQEAEKRKLAVTKAMVDDFEKEWLDEDKEEENVDSSNGKIVQNNPGRLSFGHVKAKASNPPKKSSDIQVELNDAGQIKKLAHSASHTTRTSGTVDIGKSALDAALDTSDNNVSPWLQQVESRVKGKKASKKHNTTKGKIEDKAELNIEKIKKSRKGAEEVDEVTLDLSQTLSKKKMTATVVADPATTTTTTTTTPTTTTTTITKETSSSNNKKKTTTTSVKASQLSDDDEDYSSDDNNTGMIHASNNKVAFQQKDLVARAFANDNVTQEFELEKAATIKEQGDQTEDLTLPGWGSWGGKGMKKKKNKVMKTTKGIDPLKRKDAKLMNVIINEKRNKKIEKYEITQVPYPFQTMEQYERSLRAPVGKEWNTRDTFQKATKPRVLTKLGTVINPLDAPFK</sequence>
<feature type="region of interest" description="Disordered" evidence="4">
    <location>
        <begin position="321"/>
        <end position="344"/>
    </location>
</feature>
<feature type="region of interest" description="Disordered" evidence="4">
    <location>
        <begin position="592"/>
        <end position="612"/>
    </location>
</feature>
<evidence type="ECO:0000256" key="2">
    <source>
        <dbReference type="ARBA" id="ARBA00022553"/>
    </source>
</evidence>
<accession>A0AAD5PDP3</accession>
<proteinExistence type="predicted"/>
<feature type="region of interest" description="Disordered" evidence="4">
    <location>
        <begin position="750"/>
        <end position="799"/>
    </location>
</feature>
<name>A0AAD5PDP3_9FUNG</name>